<protein>
    <submittedName>
        <fullName evidence="2">Uncharacterized protein</fullName>
    </submittedName>
</protein>
<name>A0A6M3KD17_9ZZZZ</name>
<feature type="region of interest" description="Disordered" evidence="1">
    <location>
        <begin position="1"/>
        <end position="21"/>
    </location>
</feature>
<evidence type="ECO:0000313" key="2">
    <source>
        <dbReference type="EMBL" id="QJA79793.1"/>
    </source>
</evidence>
<evidence type="ECO:0000313" key="4">
    <source>
        <dbReference type="EMBL" id="QJH99532.1"/>
    </source>
</evidence>
<evidence type="ECO:0000313" key="3">
    <source>
        <dbReference type="EMBL" id="QJA92534.1"/>
    </source>
</evidence>
<dbReference type="EMBL" id="MT143075">
    <property type="protein sequence ID" value="QJA92534.1"/>
    <property type="molecule type" value="Genomic_DNA"/>
</dbReference>
<reference evidence="2" key="1">
    <citation type="submission" date="2020-03" db="EMBL/GenBank/DDBJ databases">
        <title>The deep terrestrial virosphere.</title>
        <authorList>
            <person name="Holmfeldt K."/>
            <person name="Nilsson E."/>
            <person name="Simone D."/>
            <person name="Lopez-Fernandez M."/>
            <person name="Wu X."/>
            <person name="de Brujin I."/>
            <person name="Lundin D."/>
            <person name="Andersson A."/>
            <person name="Bertilsson S."/>
            <person name="Dopson M."/>
        </authorList>
    </citation>
    <scope>NUCLEOTIDE SEQUENCE</scope>
    <source>
        <strain evidence="2">MM415A00828</strain>
        <strain evidence="3">MM415B04605</strain>
        <strain evidence="4">TM448B01616</strain>
    </source>
</reference>
<accession>A0A6M3KD17</accession>
<sequence length="66" mass="7689">MGRYPLHMGRKSNRISENATEPHRLALQESIDSSEIEWLKAENTRLKWVVKGLQEQLEQVLEENNG</sequence>
<gene>
    <name evidence="2" type="ORF">MM415A00828_0015</name>
    <name evidence="3" type="ORF">MM415B04605_0002</name>
    <name evidence="4" type="ORF">TM448B01616_0012</name>
</gene>
<dbReference type="EMBL" id="MT142395">
    <property type="protein sequence ID" value="QJA79793.1"/>
    <property type="molecule type" value="Genomic_DNA"/>
</dbReference>
<organism evidence="2">
    <name type="scientific">viral metagenome</name>
    <dbReference type="NCBI Taxonomy" id="1070528"/>
    <lineage>
        <taxon>unclassified sequences</taxon>
        <taxon>metagenomes</taxon>
        <taxon>organismal metagenomes</taxon>
    </lineage>
</organism>
<dbReference type="EMBL" id="MT144795">
    <property type="protein sequence ID" value="QJH99532.1"/>
    <property type="molecule type" value="Genomic_DNA"/>
</dbReference>
<dbReference type="AlphaFoldDB" id="A0A6M3KD17"/>
<evidence type="ECO:0000256" key="1">
    <source>
        <dbReference type="SAM" id="MobiDB-lite"/>
    </source>
</evidence>
<proteinExistence type="predicted"/>